<evidence type="ECO:0000313" key="1">
    <source>
        <dbReference type="EMBL" id="SCZ84729.1"/>
    </source>
</evidence>
<keyword evidence="2" id="KW-1185">Reference proteome</keyword>
<evidence type="ECO:0000313" key="2">
    <source>
        <dbReference type="Proteomes" id="UP000198729"/>
    </source>
</evidence>
<dbReference type="EMBL" id="FMWO01000032">
    <property type="protein sequence ID" value="SCZ84729.1"/>
    <property type="molecule type" value="Genomic_DNA"/>
</dbReference>
<dbReference type="AlphaFoldDB" id="A0A1G5SE77"/>
<sequence>MRPSGHDIDKGFAKGMTPEAMPLYDRIAAGESVSIEEYRQQTALAL</sequence>
<proteinExistence type="predicted"/>
<dbReference type="Proteomes" id="UP000198729">
    <property type="component" value="Unassembled WGS sequence"/>
</dbReference>
<reference evidence="1 2" key="1">
    <citation type="submission" date="2016-10" db="EMBL/GenBank/DDBJ databases">
        <authorList>
            <person name="de Groot N.N."/>
        </authorList>
    </citation>
    <scope>NUCLEOTIDE SEQUENCE [LARGE SCALE GENOMIC DNA]</scope>
    <source>
        <strain evidence="1">1</strain>
    </source>
</reference>
<protein>
    <submittedName>
        <fullName evidence="1">Uncharacterized protein</fullName>
    </submittedName>
</protein>
<organism evidence="1 2">
    <name type="scientific">Nitrosomonas mobilis</name>
    <dbReference type="NCBI Taxonomy" id="51642"/>
    <lineage>
        <taxon>Bacteria</taxon>
        <taxon>Pseudomonadati</taxon>
        <taxon>Pseudomonadota</taxon>
        <taxon>Betaproteobacteria</taxon>
        <taxon>Nitrosomonadales</taxon>
        <taxon>Nitrosomonadaceae</taxon>
        <taxon>Nitrosomonas</taxon>
    </lineage>
</organism>
<gene>
    <name evidence="1" type="ORF">NSMM_260025</name>
</gene>
<accession>A0A1G5SE77</accession>
<name>A0A1G5SE77_9PROT</name>